<dbReference type="PANTHER" id="PTHR44147:SF2">
    <property type="entry name" value="DEHYDROGENASE_REDUCTASE SDR FAMILY MEMBER 1"/>
    <property type="match status" value="1"/>
</dbReference>
<organism evidence="2 3">
    <name type="scientific">Natronincola peptidivorans</name>
    <dbReference type="NCBI Taxonomy" id="426128"/>
    <lineage>
        <taxon>Bacteria</taxon>
        <taxon>Bacillati</taxon>
        <taxon>Bacillota</taxon>
        <taxon>Clostridia</taxon>
        <taxon>Peptostreptococcales</taxon>
        <taxon>Natronincolaceae</taxon>
        <taxon>Natronincola</taxon>
    </lineage>
</organism>
<reference evidence="2 3" key="1">
    <citation type="submission" date="2016-10" db="EMBL/GenBank/DDBJ databases">
        <authorList>
            <person name="de Groot N.N."/>
        </authorList>
    </citation>
    <scope>NUCLEOTIDE SEQUENCE [LARGE SCALE GENOMIC DNA]</scope>
    <source>
        <strain evidence="2 3">DSM 18979</strain>
    </source>
</reference>
<dbReference type="InterPro" id="IPR002347">
    <property type="entry name" value="SDR_fam"/>
</dbReference>
<dbReference type="OrthoDB" id="9803333at2"/>
<evidence type="ECO:0000313" key="3">
    <source>
        <dbReference type="Proteomes" id="UP000199568"/>
    </source>
</evidence>
<proteinExistence type="inferred from homology"/>
<evidence type="ECO:0000256" key="1">
    <source>
        <dbReference type="RuleBase" id="RU000363"/>
    </source>
</evidence>
<comment type="similarity">
    <text evidence="1">Belongs to the short-chain dehydrogenases/reductases (SDR) family.</text>
</comment>
<dbReference type="PRINTS" id="PR00081">
    <property type="entry name" value="GDHRDH"/>
</dbReference>
<dbReference type="EMBL" id="FOHU01000003">
    <property type="protein sequence ID" value="SES99324.1"/>
    <property type="molecule type" value="Genomic_DNA"/>
</dbReference>
<dbReference type="Proteomes" id="UP000199568">
    <property type="component" value="Unassembled WGS sequence"/>
</dbReference>
<accession>A0A1I0AZ70</accession>
<dbReference type="AlphaFoldDB" id="A0A1I0AZ70"/>
<dbReference type="PANTHER" id="PTHR44147">
    <property type="entry name" value="DEHYDROGENASE/REDUCTASE SDR FAMILY MEMBER 1"/>
    <property type="match status" value="1"/>
</dbReference>
<dbReference type="Pfam" id="PF00106">
    <property type="entry name" value="adh_short"/>
    <property type="match status" value="1"/>
</dbReference>
<protein>
    <submittedName>
        <fullName evidence="2">Dehydrogenase/reductase SDR family member 1</fullName>
    </submittedName>
</protein>
<dbReference type="Gene3D" id="3.40.50.720">
    <property type="entry name" value="NAD(P)-binding Rossmann-like Domain"/>
    <property type="match status" value="1"/>
</dbReference>
<sequence length="281" mass="30609">MKSLKGKVAIVTGGSRGIGKGVALGLGELGAIVYVTGRTETGEGLPDFLKDTNIYKTAEEITGLGGVGIPYKCDHAKDEEVELLFKKVVEKEGRIDILVNNAWGGGAHVMGGYFFNTPFWQQPVSLLEDQYTVGLRSNYVASKFAAEVMTKQKQGLIINISFFGGRRYWNNVAYGVCKAAVDKLSADTAHELKDYGVSVFSLYPGNVSTEGMLEYAKYDKGIDIEKMESPQFIGRCIAALATDEKAIKDTGKILIAAEVAKAYDVIDIDGKQPESLRQQLW</sequence>
<gene>
    <name evidence="2" type="ORF">SAMN05660297_01126</name>
</gene>
<dbReference type="STRING" id="426128.SAMN05660297_01126"/>
<evidence type="ECO:0000313" key="2">
    <source>
        <dbReference type="EMBL" id="SES99324.1"/>
    </source>
</evidence>
<dbReference type="SUPFAM" id="SSF51735">
    <property type="entry name" value="NAD(P)-binding Rossmann-fold domains"/>
    <property type="match status" value="1"/>
</dbReference>
<dbReference type="InterPro" id="IPR036291">
    <property type="entry name" value="NAD(P)-bd_dom_sf"/>
</dbReference>
<name>A0A1I0AZ70_9FIRM</name>
<keyword evidence="3" id="KW-1185">Reference proteome</keyword>
<dbReference type="RefSeq" id="WP_090440566.1">
    <property type="nucleotide sequence ID" value="NZ_FOHU01000003.1"/>
</dbReference>
<dbReference type="PRINTS" id="PR00080">
    <property type="entry name" value="SDRFAMILY"/>
</dbReference>